<sequence>MFDVCWADPNRELRSEKAARKESEVKLKDRQSQSVNGRQSFSTTSSSSSSERLSHGLGFFSSIRGRRSAAPAKSRQSALQSDRSPEQDGPRHSSIYGVTSILSHLDTSEVTVKRNDTSSEAMLQSPDQSEAVSSLWSSSHAVSPHTSFVESELKTTPPSSPPVKCFDGSTMPAATEDNRPKSSVTAEHLVQSLGHDSFVTKKTEISISPRPLDADIDELLTEINISVSENKRESSKFSERSGTSAPPTARPRSLDQEPIRSRSQAEDVTVDKNPPSLNYPVQGEQVTSFEAWKPPQNWDYQQLKHGETSCVGKFPGTPTSAENDHIMAPDINALQREVRMMQAAGPELMLANIKANMGDVSEAVVYKEFEMTKKRWMFSALHQYGGFIDLERDRKMPSQPGKGPKILALYESQASASFLAAMHPSLTFAHLALKPLSPRLFPNVQPILVPTISASASARSLPPQLYTAVTCFSLPSLFPSKEIPPFLRYIKRRLVPGGALHLTLIDPQPTSSTTGPKLRRWLIEHVLINLEQSFRTTYPSGTFPEWLRKAGLRGKGSSIATVHVHAVSDAIKHTGRGNDFTAEDELRCLTARMLWQEVWGRFVKAERWWWDDTEIVQECVDFNTKWEYAHILAINETRPEAA</sequence>
<protein>
    <submittedName>
        <fullName evidence="2">Uncharacterized protein</fullName>
    </submittedName>
</protein>
<keyword evidence="3" id="KW-1185">Reference proteome</keyword>
<feature type="compositionally biased region" description="Low complexity" evidence="1">
    <location>
        <begin position="40"/>
        <end position="50"/>
    </location>
</feature>
<dbReference type="OrthoDB" id="3902588at2759"/>
<feature type="region of interest" description="Disordered" evidence="1">
    <location>
        <begin position="112"/>
        <end position="137"/>
    </location>
</feature>
<evidence type="ECO:0000313" key="2">
    <source>
        <dbReference type="EMBL" id="KXJ92826.1"/>
    </source>
</evidence>
<proteinExistence type="predicted"/>
<feature type="region of interest" description="Disordered" evidence="1">
    <location>
        <begin position="229"/>
        <end position="279"/>
    </location>
</feature>
<dbReference type="Gene3D" id="3.40.50.150">
    <property type="entry name" value="Vaccinia Virus protein VP39"/>
    <property type="match status" value="1"/>
</dbReference>
<organism evidence="2 3">
    <name type="scientific">Microdochium bolleyi</name>
    <dbReference type="NCBI Taxonomy" id="196109"/>
    <lineage>
        <taxon>Eukaryota</taxon>
        <taxon>Fungi</taxon>
        <taxon>Dikarya</taxon>
        <taxon>Ascomycota</taxon>
        <taxon>Pezizomycotina</taxon>
        <taxon>Sordariomycetes</taxon>
        <taxon>Xylariomycetidae</taxon>
        <taxon>Xylariales</taxon>
        <taxon>Microdochiaceae</taxon>
        <taxon>Microdochium</taxon>
    </lineage>
</organism>
<name>A0A136J733_9PEZI</name>
<feature type="region of interest" description="Disordered" evidence="1">
    <location>
        <begin position="1"/>
        <end position="94"/>
    </location>
</feature>
<dbReference type="Proteomes" id="UP000070501">
    <property type="component" value="Unassembled WGS sequence"/>
</dbReference>
<accession>A0A136J733</accession>
<dbReference type="EMBL" id="KQ964248">
    <property type="protein sequence ID" value="KXJ92826.1"/>
    <property type="molecule type" value="Genomic_DNA"/>
</dbReference>
<feature type="compositionally biased region" description="Basic and acidic residues" evidence="1">
    <location>
        <begin position="9"/>
        <end position="31"/>
    </location>
</feature>
<evidence type="ECO:0000256" key="1">
    <source>
        <dbReference type="SAM" id="MobiDB-lite"/>
    </source>
</evidence>
<evidence type="ECO:0000313" key="3">
    <source>
        <dbReference type="Proteomes" id="UP000070501"/>
    </source>
</evidence>
<gene>
    <name evidence="2" type="ORF">Micbo1qcDRAFT_232513</name>
</gene>
<feature type="compositionally biased region" description="Basic and acidic residues" evidence="1">
    <location>
        <begin position="252"/>
        <end position="265"/>
    </location>
</feature>
<feature type="compositionally biased region" description="Polar residues" evidence="1">
    <location>
        <begin position="118"/>
        <end position="128"/>
    </location>
</feature>
<feature type="compositionally biased region" description="Basic and acidic residues" evidence="1">
    <location>
        <begin position="229"/>
        <end position="239"/>
    </location>
</feature>
<dbReference type="AlphaFoldDB" id="A0A136J733"/>
<dbReference type="InParanoid" id="A0A136J733"/>
<reference evidence="3" key="1">
    <citation type="submission" date="2016-02" db="EMBL/GenBank/DDBJ databases">
        <title>Draft genome sequence of Microdochium bolleyi, a fungal endophyte of beachgrass.</title>
        <authorList>
            <consortium name="DOE Joint Genome Institute"/>
            <person name="David A.S."/>
            <person name="May G."/>
            <person name="Haridas S."/>
            <person name="Lim J."/>
            <person name="Wang M."/>
            <person name="Labutti K."/>
            <person name="Lipzen A."/>
            <person name="Barry K."/>
            <person name="Grigoriev I.V."/>
        </authorList>
    </citation>
    <scope>NUCLEOTIDE SEQUENCE [LARGE SCALE GENOMIC DNA]</scope>
    <source>
        <strain evidence="3">J235TASD1</strain>
    </source>
</reference>
<dbReference type="SUPFAM" id="SSF53335">
    <property type="entry name" value="S-adenosyl-L-methionine-dependent methyltransferases"/>
    <property type="match status" value="1"/>
</dbReference>
<dbReference type="InterPro" id="IPR029063">
    <property type="entry name" value="SAM-dependent_MTases_sf"/>
</dbReference>